<dbReference type="RefSeq" id="XP_033592525.1">
    <property type="nucleotide sequence ID" value="XM_033732535.1"/>
</dbReference>
<sequence>MNHMSAGLGPHMPPAHPHSRRQQEYHHYHHPVQPQSPIHPAYPPYPQPGPYYPHPAAPPQHYPPPRWQPAYAPMQAYYQPPPPPLPQQPLPHQQVPQYQPRSPMVVTSQPFQPSATPVTRHTPAPPHPPPPTKTAPSPHLTTEATPQRIASPVAPPSPIHTPNHEQEQPVHEREATPSEPVTRRQSTSVSIAPFERMPFYPPLPWYSTPDATFPPRSARRRRRRQVTEDAVTIFPASAEPLSQQDAVEHEGREPTPDEAASEVSTIAAPSELETPATSQAPSERDYPQHSTPIVTTQPELSLPKPAPQPSQHIRRDTRTAIAIPNLPGFNKPKLSSPAIAEASERKSTPSELSTPVIEEQKPSASGGDGSAEEATPAPSPPSKPAPKSWADLVKRNAVLPSSSSVPNGGVITSGVTLPSNASAADALKQYSVQIDAKLSFLEPRGLVNTGNMCYMNSILQVLVFCVPFYNFLDQMRLRTVHSMKSDTPLLDAMIMFMKEFRVMASAESSDMLRMLLSQQQLEQYGEPVTPEYVYDAIRKLDRFVSMRRGHQQDAEEFLGFLLEGLHDECVAVMRGQTVDKAEENGVTSPTSEVSLTSADGWFEVGPKQRAAVTRTTGQQDAPSPITKIFGGHLRSELRVPGSQPSVTLEQYKPLQLDIGASNVNNIVDALKGLTRTEALTGDFGGRSNSAKKQVFIDSLPPVLILHLKRFQYDNNLTGTQKIWKKVGYPLELEIPREVFQPTKRGGLAVKGGPPKYRLTSVVYHHGKSAAGGHYTVDVLRPDGREWIRMDDTVIRRIRPEDVAEGGAEEDPKLLARALEQHKADQELQKQRNIYQGLDEAEHDAEDRENDNAPWSEVNGHVPGHSRKWASVATTTGSVTPSNTGKKTPTPATARKEGVRDNKVAYILLYERMRG</sequence>
<protein>
    <recommendedName>
        <fullName evidence="6">Ubiquitin carboxyl-terminal hydrolase</fullName>
        <ecNumber evidence="6">3.4.19.12</ecNumber>
    </recommendedName>
</protein>
<dbReference type="PROSITE" id="PS00973">
    <property type="entry name" value="USP_2"/>
    <property type="match status" value="1"/>
</dbReference>
<dbReference type="GeneID" id="54473537"/>
<dbReference type="Pfam" id="PF00443">
    <property type="entry name" value="UCH"/>
    <property type="match status" value="1"/>
</dbReference>
<evidence type="ECO:0000256" key="3">
    <source>
        <dbReference type="ARBA" id="ARBA00022786"/>
    </source>
</evidence>
<evidence type="ECO:0000313" key="10">
    <source>
        <dbReference type="Proteomes" id="UP000799767"/>
    </source>
</evidence>
<dbReference type="Gene3D" id="3.90.70.10">
    <property type="entry name" value="Cysteine proteinases"/>
    <property type="match status" value="1"/>
</dbReference>
<keyword evidence="3 6" id="KW-0833">Ubl conjugation pathway</keyword>
<feature type="region of interest" description="Disordered" evidence="7">
    <location>
        <begin position="841"/>
        <end position="896"/>
    </location>
</feature>
<dbReference type="GO" id="GO:0004843">
    <property type="term" value="F:cysteine-type deubiquitinase activity"/>
    <property type="evidence" value="ECO:0007669"/>
    <property type="project" value="UniProtKB-UniRule"/>
</dbReference>
<evidence type="ECO:0000256" key="6">
    <source>
        <dbReference type="RuleBase" id="RU366025"/>
    </source>
</evidence>
<dbReference type="InterPro" id="IPR018200">
    <property type="entry name" value="USP_CS"/>
</dbReference>
<dbReference type="InterPro" id="IPR050164">
    <property type="entry name" value="Peptidase_C19"/>
</dbReference>
<feature type="compositionally biased region" description="Low complexity" evidence="7">
    <location>
        <begin position="90"/>
        <end position="100"/>
    </location>
</feature>
<feature type="compositionally biased region" description="Low complexity" evidence="7">
    <location>
        <begin position="68"/>
        <end position="78"/>
    </location>
</feature>
<feature type="region of interest" description="Disordered" evidence="7">
    <location>
        <begin position="1"/>
        <end position="388"/>
    </location>
</feature>
<dbReference type="PANTHER" id="PTHR24006">
    <property type="entry name" value="UBIQUITIN CARBOXYL-TERMINAL HYDROLASE"/>
    <property type="match status" value="1"/>
</dbReference>
<feature type="compositionally biased region" description="Polar residues" evidence="7">
    <location>
        <begin position="288"/>
        <end position="299"/>
    </location>
</feature>
<dbReference type="PROSITE" id="PS00972">
    <property type="entry name" value="USP_1"/>
    <property type="match status" value="1"/>
</dbReference>
<dbReference type="CDD" id="cd02257">
    <property type="entry name" value="Peptidase_C19"/>
    <property type="match status" value="1"/>
</dbReference>
<dbReference type="InterPro" id="IPR001394">
    <property type="entry name" value="Peptidase_C19_UCH"/>
</dbReference>
<feature type="compositionally biased region" description="Polar residues" evidence="7">
    <location>
        <begin position="105"/>
        <end position="114"/>
    </location>
</feature>
<evidence type="ECO:0000256" key="4">
    <source>
        <dbReference type="ARBA" id="ARBA00022801"/>
    </source>
</evidence>
<dbReference type="GO" id="GO:0006508">
    <property type="term" value="P:proteolysis"/>
    <property type="evidence" value="ECO:0007669"/>
    <property type="project" value="UniProtKB-KW"/>
</dbReference>
<feature type="compositionally biased region" description="Polar residues" evidence="7">
    <location>
        <begin position="871"/>
        <end position="890"/>
    </location>
</feature>
<dbReference type="InterPro" id="IPR038765">
    <property type="entry name" value="Papain-like_cys_pep_sf"/>
</dbReference>
<proteinExistence type="inferred from homology"/>
<dbReference type="AlphaFoldDB" id="A0A6A6Q1U4"/>
<evidence type="ECO:0000256" key="1">
    <source>
        <dbReference type="ARBA" id="ARBA00000707"/>
    </source>
</evidence>
<evidence type="ECO:0000256" key="2">
    <source>
        <dbReference type="ARBA" id="ARBA00022670"/>
    </source>
</evidence>
<dbReference type="Proteomes" id="UP000799767">
    <property type="component" value="Unassembled WGS sequence"/>
</dbReference>
<keyword evidence="2 6" id="KW-0645">Protease</keyword>
<reference evidence="9" key="1">
    <citation type="journal article" date="2020" name="Stud. Mycol.">
        <title>101 Dothideomycetes genomes: a test case for predicting lifestyles and emergence of pathogens.</title>
        <authorList>
            <person name="Haridas S."/>
            <person name="Albert R."/>
            <person name="Binder M."/>
            <person name="Bloem J."/>
            <person name="Labutti K."/>
            <person name="Salamov A."/>
            <person name="Andreopoulos B."/>
            <person name="Baker S."/>
            <person name="Barry K."/>
            <person name="Bills G."/>
            <person name="Bluhm B."/>
            <person name="Cannon C."/>
            <person name="Castanera R."/>
            <person name="Culley D."/>
            <person name="Daum C."/>
            <person name="Ezra D."/>
            <person name="Gonzalez J."/>
            <person name="Henrissat B."/>
            <person name="Kuo A."/>
            <person name="Liang C."/>
            <person name="Lipzen A."/>
            <person name="Lutzoni F."/>
            <person name="Magnuson J."/>
            <person name="Mondo S."/>
            <person name="Nolan M."/>
            <person name="Ohm R."/>
            <person name="Pangilinan J."/>
            <person name="Park H.-J."/>
            <person name="Ramirez L."/>
            <person name="Alfaro M."/>
            <person name="Sun H."/>
            <person name="Tritt A."/>
            <person name="Yoshinaga Y."/>
            <person name="Zwiers L.-H."/>
            <person name="Turgeon B."/>
            <person name="Goodwin S."/>
            <person name="Spatafora J."/>
            <person name="Crous P."/>
            <person name="Grigoriev I."/>
        </authorList>
    </citation>
    <scope>NUCLEOTIDE SEQUENCE</scope>
    <source>
        <strain evidence="9">CBS 113389</strain>
    </source>
</reference>
<evidence type="ECO:0000313" key="9">
    <source>
        <dbReference type="EMBL" id="KAF2485956.1"/>
    </source>
</evidence>
<feature type="compositionally biased region" description="Basic and acidic residues" evidence="7">
    <location>
        <begin position="162"/>
        <end position="176"/>
    </location>
</feature>
<dbReference type="InterPro" id="IPR028889">
    <property type="entry name" value="USP"/>
</dbReference>
<dbReference type="GO" id="GO:0005829">
    <property type="term" value="C:cytosol"/>
    <property type="evidence" value="ECO:0007669"/>
    <property type="project" value="TreeGrafter"/>
</dbReference>
<dbReference type="GO" id="GO:0005634">
    <property type="term" value="C:nucleus"/>
    <property type="evidence" value="ECO:0007669"/>
    <property type="project" value="TreeGrafter"/>
</dbReference>
<accession>A0A6A6Q1U4</accession>
<dbReference type="SUPFAM" id="SSF54001">
    <property type="entry name" value="Cysteine proteinases"/>
    <property type="match status" value="1"/>
</dbReference>
<keyword evidence="5 6" id="KW-0788">Thiol protease</keyword>
<gene>
    <name evidence="9" type="ORF">BDY17DRAFT_290598</name>
</gene>
<dbReference type="PANTHER" id="PTHR24006:SF687">
    <property type="entry name" value="UBIQUITIN CARBOXYL-TERMINAL HYDROLASE 10"/>
    <property type="match status" value="1"/>
</dbReference>
<comment type="similarity">
    <text evidence="6">Belongs to the peptidase C19 family.</text>
</comment>
<feature type="compositionally biased region" description="Pro residues" evidence="7">
    <location>
        <begin position="123"/>
        <end position="133"/>
    </location>
</feature>
<evidence type="ECO:0000256" key="7">
    <source>
        <dbReference type="SAM" id="MobiDB-lite"/>
    </source>
</evidence>
<feature type="domain" description="USP" evidence="8">
    <location>
        <begin position="444"/>
        <end position="819"/>
    </location>
</feature>
<feature type="compositionally biased region" description="Basic and acidic residues" evidence="7">
    <location>
        <begin position="246"/>
        <end position="255"/>
    </location>
</feature>
<dbReference type="GO" id="GO:0016579">
    <property type="term" value="P:protein deubiquitination"/>
    <property type="evidence" value="ECO:0007669"/>
    <property type="project" value="InterPro"/>
</dbReference>
<evidence type="ECO:0000256" key="5">
    <source>
        <dbReference type="ARBA" id="ARBA00022807"/>
    </source>
</evidence>
<dbReference type="EC" id="3.4.19.12" evidence="6"/>
<dbReference type="EMBL" id="MU001632">
    <property type="protein sequence ID" value="KAF2485956.1"/>
    <property type="molecule type" value="Genomic_DNA"/>
</dbReference>
<feature type="compositionally biased region" description="Pro residues" evidence="7">
    <location>
        <begin position="40"/>
        <end position="67"/>
    </location>
</feature>
<dbReference type="PROSITE" id="PS50235">
    <property type="entry name" value="USP_3"/>
    <property type="match status" value="1"/>
</dbReference>
<comment type="catalytic activity">
    <reaction evidence="1 6">
        <text>Thiol-dependent hydrolysis of ester, thioester, amide, peptide and isopeptide bonds formed by the C-terminal Gly of ubiquitin (a 76-residue protein attached to proteins as an intracellular targeting signal).</text>
        <dbReference type="EC" id="3.4.19.12"/>
    </reaction>
</comment>
<feature type="compositionally biased region" description="Pro residues" evidence="7">
    <location>
        <begin position="79"/>
        <end position="89"/>
    </location>
</feature>
<keyword evidence="10" id="KW-1185">Reference proteome</keyword>
<organism evidence="9 10">
    <name type="scientific">Neohortaea acidophila</name>
    <dbReference type="NCBI Taxonomy" id="245834"/>
    <lineage>
        <taxon>Eukaryota</taxon>
        <taxon>Fungi</taxon>
        <taxon>Dikarya</taxon>
        <taxon>Ascomycota</taxon>
        <taxon>Pezizomycotina</taxon>
        <taxon>Dothideomycetes</taxon>
        <taxon>Dothideomycetidae</taxon>
        <taxon>Mycosphaerellales</taxon>
        <taxon>Teratosphaeriaceae</taxon>
        <taxon>Neohortaea</taxon>
    </lineage>
</organism>
<name>A0A6A6Q1U4_9PEZI</name>
<keyword evidence="4 6" id="KW-0378">Hydrolase</keyword>
<dbReference type="OrthoDB" id="429671at2759"/>
<evidence type="ECO:0000259" key="8">
    <source>
        <dbReference type="PROSITE" id="PS50235"/>
    </source>
</evidence>